<dbReference type="Proteomes" id="UP001148737">
    <property type="component" value="Unassembled WGS sequence"/>
</dbReference>
<accession>A0ACC1QCE6</accession>
<dbReference type="EMBL" id="JANAKD010003524">
    <property type="protein sequence ID" value="KAJ3472073.1"/>
    <property type="molecule type" value="Genomic_DNA"/>
</dbReference>
<keyword evidence="2" id="KW-1185">Reference proteome</keyword>
<evidence type="ECO:0000313" key="2">
    <source>
        <dbReference type="Proteomes" id="UP001148737"/>
    </source>
</evidence>
<protein>
    <submittedName>
        <fullName evidence="1">Uncharacterized protein</fullName>
    </submittedName>
</protein>
<evidence type="ECO:0000313" key="1">
    <source>
        <dbReference type="EMBL" id="KAJ3472073.1"/>
    </source>
</evidence>
<proteinExistence type="predicted"/>
<sequence>MSFRRRGATLWRTSRGTQAVKEDLRTVPVVKVEEDTRKNAITLLDDEQDAWSAPKEEAVAPSVAIAAAKTPVSETVEDVKTRGDDKTELDVTEPAQATATKDVEQPVVEENKSTSQAEEENQQQRASKVQELVDMYDGITKKAVRPPPDTIAREAKPKGSVGTSREDESMVESETVQILASEEEAVQPSDDTNHSTTTVETNSPVKDNEESKPAPESDTVEDEAKIDSAEVAEESKINDIPTPPSIDDEQSPVNSTKSDTKPPLYPVDLSNLDALFPGSKPSTTNPEPVPDVIIDNSYTTTSERKTWYRISRFGSMRKHDSGDEDNYKRITWANSQVHDKTLHIQKGWPAGRQHVQLGLERAAD</sequence>
<gene>
    <name evidence="1" type="ORF">NLG97_g11311</name>
</gene>
<organism evidence="1 2">
    <name type="scientific">Lecanicillium saksenae</name>
    <dbReference type="NCBI Taxonomy" id="468837"/>
    <lineage>
        <taxon>Eukaryota</taxon>
        <taxon>Fungi</taxon>
        <taxon>Dikarya</taxon>
        <taxon>Ascomycota</taxon>
        <taxon>Pezizomycotina</taxon>
        <taxon>Sordariomycetes</taxon>
        <taxon>Hypocreomycetidae</taxon>
        <taxon>Hypocreales</taxon>
        <taxon>Cordycipitaceae</taxon>
        <taxon>Lecanicillium</taxon>
    </lineage>
</organism>
<reference evidence="1" key="1">
    <citation type="submission" date="2022-07" db="EMBL/GenBank/DDBJ databases">
        <title>Genome Sequence of Lecanicillium saksenae.</title>
        <authorList>
            <person name="Buettner E."/>
        </authorList>
    </citation>
    <scope>NUCLEOTIDE SEQUENCE</scope>
    <source>
        <strain evidence="1">VT-O1</strain>
    </source>
</reference>
<name>A0ACC1QCE6_9HYPO</name>
<comment type="caution">
    <text evidence="1">The sequence shown here is derived from an EMBL/GenBank/DDBJ whole genome shotgun (WGS) entry which is preliminary data.</text>
</comment>